<feature type="compositionally biased region" description="Basic and acidic residues" evidence="3">
    <location>
        <begin position="110"/>
        <end position="119"/>
    </location>
</feature>
<dbReference type="InterPro" id="IPR046342">
    <property type="entry name" value="CBS_dom_sf"/>
</dbReference>
<dbReference type="PANTHER" id="PTHR43080:SF26">
    <property type="entry name" value="REGULATORY PROTEIN"/>
    <property type="match status" value="1"/>
</dbReference>
<dbReference type="SMART" id="SM00116">
    <property type="entry name" value="CBS"/>
    <property type="match status" value="1"/>
</dbReference>
<feature type="region of interest" description="Disordered" evidence="3">
    <location>
        <begin position="84"/>
        <end position="146"/>
    </location>
</feature>
<evidence type="ECO:0000256" key="3">
    <source>
        <dbReference type="SAM" id="MobiDB-lite"/>
    </source>
</evidence>
<dbReference type="OrthoDB" id="3626971at2"/>
<organism evidence="5 6">
    <name type="scientific">Planobispora rosea</name>
    <dbReference type="NCBI Taxonomy" id="35762"/>
    <lineage>
        <taxon>Bacteria</taxon>
        <taxon>Bacillati</taxon>
        <taxon>Actinomycetota</taxon>
        <taxon>Actinomycetes</taxon>
        <taxon>Streptosporangiales</taxon>
        <taxon>Streptosporangiaceae</taxon>
        <taxon>Planobispora</taxon>
    </lineage>
</organism>
<dbReference type="PROSITE" id="PS51371">
    <property type="entry name" value="CBS"/>
    <property type="match status" value="1"/>
</dbReference>
<dbReference type="Proteomes" id="UP000655044">
    <property type="component" value="Unassembled WGS sequence"/>
</dbReference>
<comment type="caution">
    <text evidence="5">The sequence shown here is derived from an EMBL/GenBank/DDBJ whole genome shotgun (WGS) entry which is preliminary data.</text>
</comment>
<evidence type="ECO:0000313" key="6">
    <source>
        <dbReference type="Proteomes" id="UP000655044"/>
    </source>
</evidence>
<gene>
    <name evidence="5" type="ORF">Pro02_71980</name>
</gene>
<keyword evidence="1 2" id="KW-0129">CBS domain</keyword>
<feature type="domain" description="CBS" evidence="4">
    <location>
        <begin position="7"/>
        <end position="68"/>
    </location>
</feature>
<dbReference type="Pfam" id="PF00571">
    <property type="entry name" value="CBS"/>
    <property type="match status" value="1"/>
</dbReference>
<name>A0A8J3WGQ6_PLARO</name>
<dbReference type="SUPFAM" id="SSF54631">
    <property type="entry name" value="CBS-domain pair"/>
    <property type="match status" value="1"/>
</dbReference>
<dbReference type="AlphaFoldDB" id="A0A8J3WGQ6"/>
<dbReference type="InterPro" id="IPR051257">
    <property type="entry name" value="Diverse_CBS-Domain"/>
</dbReference>
<feature type="compositionally biased region" description="Basic residues" evidence="3">
    <location>
        <begin position="92"/>
        <end position="109"/>
    </location>
</feature>
<dbReference type="EMBL" id="BOOI01000090">
    <property type="protein sequence ID" value="GIH88790.1"/>
    <property type="molecule type" value="Genomic_DNA"/>
</dbReference>
<evidence type="ECO:0000256" key="1">
    <source>
        <dbReference type="ARBA" id="ARBA00023122"/>
    </source>
</evidence>
<evidence type="ECO:0000313" key="5">
    <source>
        <dbReference type="EMBL" id="GIH88790.1"/>
    </source>
</evidence>
<accession>A0A8J3WGQ6</accession>
<feature type="compositionally biased region" description="Basic and acidic residues" evidence="3">
    <location>
        <begin position="127"/>
        <end position="137"/>
    </location>
</feature>
<dbReference type="RefSeq" id="WP_084780027.1">
    <property type="nucleotide sequence ID" value="NZ_BMQP01000058.1"/>
</dbReference>
<dbReference type="PANTHER" id="PTHR43080">
    <property type="entry name" value="CBS DOMAIN-CONTAINING PROTEIN CBSX3, MITOCHONDRIAL"/>
    <property type="match status" value="1"/>
</dbReference>
<proteinExistence type="predicted"/>
<evidence type="ECO:0000259" key="4">
    <source>
        <dbReference type="PROSITE" id="PS51371"/>
    </source>
</evidence>
<protein>
    <recommendedName>
        <fullName evidence="4">CBS domain-containing protein</fullName>
    </recommendedName>
</protein>
<keyword evidence="6" id="KW-1185">Reference proteome</keyword>
<dbReference type="Gene3D" id="3.10.580.10">
    <property type="entry name" value="CBS-domain"/>
    <property type="match status" value="1"/>
</dbReference>
<dbReference type="InterPro" id="IPR000644">
    <property type="entry name" value="CBS_dom"/>
</dbReference>
<reference evidence="5" key="1">
    <citation type="submission" date="2021-01" db="EMBL/GenBank/DDBJ databases">
        <title>Whole genome shotgun sequence of Planobispora rosea NBRC 15558.</title>
        <authorList>
            <person name="Komaki H."/>
            <person name="Tamura T."/>
        </authorList>
    </citation>
    <scope>NUCLEOTIDE SEQUENCE</scope>
    <source>
        <strain evidence="5">NBRC 15558</strain>
    </source>
</reference>
<sequence>MLAREVMTDQVVTVRRTDPVRQAVRVLHAAEVTGVPVLDEDGHLVGIVSRRDLLTVLARSDENLRADVLAALCEHCSAGPSWEVSVLGGLRPGRRGRAARSLRRVRRPDRRPADPDRPRCHPGQTPRRLEHPRRSGSDQDQAAPNL</sequence>
<evidence type="ECO:0000256" key="2">
    <source>
        <dbReference type="PROSITE-ProRule" id="PRU00703"/>
    </source>
</evidence>